<reference evidence="2" key="1">
    <citation type="submission" date="2020-03" db="EMBL/GenBank/DDBJ databases">
        <title>Studies in the Genomics of Life Span.</title>
        <authorList>
            <person name="Glass D."/>
        </authorList>
    </citation>
    <scope>NUCLEOTIDE SEQUENCE</scope>
    <source>
        <strain evidence="2">LTLLF</strain>
        <tissue evidence="2">Muscle</tissue>
    </source>
</reference>
<accession>A0A8J6G331</accession>
<protein>
    <submittedName>
        <fullName evidence="2">DDB1- and CUL4-associated factor 11</fullName>
    </submittedName>
</protein>
<dbReference type="AlphaFoldDB" id="A0A8J6G331"/>
<evidence type="ECO:0000313" key="3">
    <source>
        <dbReference type="EMBL" id="KAH0521004.1"/>
    </source>
</evidence>
<name>A0A8J6G331_MICOH</name>
<comment type="caution">
    <text evidence="2">The sequence shown here is derived from an EMBL/GenBank/DDBJ whole genome shotgun (WGS) entry which is preliminary data.</text>
</comment>
<organism evidence="2 4">
    <name type="scientific">Microtus ochrogaster</name>
    <name type="common">Prairie vole</name>
    <dbReference type="NCBI Taxonomy" id="79684"/>
    <lineage>
        <taxon>Eukaryota</taxon>
        <taxon>Metazoa</taxon>
        <taxon>Chordata</taxon>
        <taxon>Craniata</taxon>
        <taxon>Vertebrata</taxon>
        <taxon>Euteleostomi</taxon>
        <taxon>Mammalia</taxon>
        <taxon>Eutheria</taxon>
        <taxon>Euarchontoglires</taxon>
        <taxon>Glires</taxon>
        <taxon>Rodentia</taxon>
        <taxon>Myomorpha</taxon>
        <taxon>Muroidea</taxon>
        <taxon>Cricetidae</taxon>
        <taxon>Arvicolinae</taxon>
        <taxon>Microtus</taxon>
    </lineage>
</organism>
<evidence type="ECO:0000256" key="1">
    <source>
        <dbReference type="SAM" id="MobiDB-lite"/>
    </source>
</evidence>
<dbReference type="EMBL" id="JAATJU010024677">
    <property type="protein sequence ID" value="KAH0505151.1"/>
    <property type="molecule type" value="Genomic_DNA"/>
</dbReference>
<evidence type="ECO:0000313" key="2">
    <source>
        <dbReference type="EMBL" id="KAH0505151.1"/>
    </source>
</evidence>
<gene>
    <name evidence="3" type="ORF">LTLLF_108445</name>
    <name evidence="2" type="ORF">LTLLF_179820</name>
</gene>
<dbReference type="EMBL" id="JAATJU010000300">
    <property type="protein sequence ID" value="KAH0521004.1"/>
    <property type="molecule type" value="Genomic_DNA"/>
</dbReference>
<dbReference type="Proteomes" id="UP000710432">
    <property type="component" value="Unassembled WGS sequence"/>
</dbReference>
<feature type="region of interest" description="Disordered" evidence="1">
    <location>
        <begin position="1"/>
        <end position="39"/>
    </location>
</feature>
<evidence type="ECO:0000313" key="4">
    <source>
        <dbReference type="Proteomes" id="UP000710432"/>
    </source>
</evidence>
<feature type="compositionally biased region" description="Low complexity" evidence="1">
    <location>
        <begin position="1"/>
        <end position="27"/>
    </location>
</feature>
<proteinExistence type="predicted"/>
<sequence>MGSWNSSSTGSGSLEPSRSLSGRAAGSRRSEEEEEQDEDVDLAPVLAYFLCRGQVSLVQGGEGTANLHLIQVLSDAEEEYDSAWDSRLGN</sequence>